<evidence type="ECO:0000313" key="13">
    <source>
        <dbReference type="Proteomes" id="UP000011116"/>
    </source>
</evidence>
<gene>
    <name evidence="12" type="primary">LOC123424950</name>
</gene>
<dbReference type="InterPro" id="IPR018202">
    <property type="entry name" value="Ser_caboxypep_ser_AS"/>
</dbReference>
<dbReference type="FunFam" id="3.40.50.1820:FF:000573">
    <property type="entry name" value="Carboxypeptidase"/>
    <property type="match status" value="1"/>
</dbReference>
<dbReference type="AlphaFoldDB" id="A0A8I7B2A7"/>
<evidence type="ECO:0000256" key="9">
    <source>
        <dbReference type="RuleBase" id="RU361156"/>
    </source>
</evidence>
<dbReference type="EnsemblPlants" id="HORVU.MOREX.r3.2HG0117530.1">
    <property type="protein sequence ID" value="HORVU.MOREX.r3.2HG0117530.1"/>
    <property type="gene ID" value="HORVU.MOREX.r3.2HG0117530"/>
</dbReference>
<comment type="similarity">
    <text evidence="1 9">Belongs to the peptidase S10 family.</text>
</comment>
<dbReference type="InterPro" id="IPR001563">
    <property type="entry name" value="Peptidase_S10"/>
</dbReference>
<evidence type="ECO:0000256" key="1">
    <source>
        <dbReference type="ARBA" id="ARBA00009431"/>
    </source>
</evidence>
<evidence type="ECO:0000256" key="10">
    <source>
        <dbReference type="SAM" id="MobiDB-lite"/>
    </source>
</evidence>
<dbReference type="Proteomes" id="UP000011116">
    <property type="component" value="Chromosome 2H"/>
</dbReference>
<reference evidence="12" key="3">
    <citation type="submission" date="2022-01" db="UniProtKB">
        <authorList>
            <consortium name="EnsemblPlants"/>
        </authorList>
    </citation>
    <scope>IDENTIFICATION</scope>
    <source>
        <strain evidence="12">subsp. vulgare</strain>
    </source>
</reference>
<feature type="compositionally biased region" description="Basic and acidic residues" evidence="10">
    <location>
        <begin position="71"/>
        <end position="82"/>
    </location>
</feature>
<dbReference type="PRINTS" id="PR00724">
    <property type="entry name" value="CRBOXYPTASEC"/>
</dbReference>
<feature type="transmembrane region" description="Helical" evidence="11">
    <location>
        <begin position="94"/>
        <end position="116"/>
    </location>
</feature>
<evidence type="ECO:0000256" key="5">
    <source>
        <dbReference type="ARBA" id="ARBA00022801"/>
    </source>
</evidence>
<dbReference type="EC" id="3.4.16.-" evidence="9"/>
<dbReference type="InterPro" id="IPR033124">
    <property type="entry name" value="Ser_caboxypep_his_AS"/>
</dbReference>
<keyword evidence="11" id="KW-1133">Transmembrane helix</keyword>
<keyword evidence="3 9" id="KW-0645">Protease</keyword>
<dbReference type="SUPFAM" id="SSF53474">
    <property type="entry name" value="alpha/beta-Hydrolases"/>
    <property type="match status" value="1"/>
</dbReference>
<dbReference type="Gene3D" id="3.40.50.11320">
    <property type="match status" value="1"/>
</dbReference>
<protein>
    <recommendedName>
        <fullName evidence="9">Carboxypeptidase</fullName>
        <ecNumber evidence="9">3.4.16.-</ecNumber>
    </recommendedName>
</protein>
<dbReference type="SMR" id="A0A8I7B2A7"/>
<keyword evidence="4" id="KW-0732">Signal</keyword>
<dbReference type="Gene3D" id="3.40.50.1820">
    <property type="entry name" value="alpha/beta hydrolase"/>
    <property type="match status" value="1"/>
</dbReference>
<evidence type="ECO:0000256" key="3">
    <source>
        <dbReference type="ARBA" id="ARBA00022670"/>
    </source>
</evidence>
<keyword evidence="2 9" id="KW-0121">Carboxypeptidase</keyword>
<feature type="region of interest" description="Disordered" evidence="10">
    <location>
        <begin position="32"/>
        <end position="87"/>
    </location>
</feature>
<dbReference type="Gene3D" id="6.10.250.940">
    <property type="match status" value="1"/>
</dbReference>
<evidence type="ECO:0000256" key="6">
    <source>
        <dbReference type="ARBA" id="ARBA00023145"/>
    </source>
</evidence>
<organism evidence="12 13">
    <name type="scientific">Hordeum vulgare subsp. vulgare</name>
    <name type="common">Domesticated barley</name>
    <dbReference type="NCBI Taxonomy" id="112509"/>
    <lineage>
        <taxon>Eukaryota</taxon>
        <taxon>Viridiplantae</taxon>
        <taxon>Streptophyta</taxon>
        <taxon>Embryophyta</taxon>
        <taxon>Tracheophyta</taxon>
        <taxon>Spermatophyta</taxon>
        <taxon>Magnoliopsida</taxon>
        <taxon>Liliopsida</taxon>
        <taxon>Poales</taxon>
        <taxon>Poaceae</taxon>
        <taxon>BOP clade</taxon>
        <taxon>Pooideae</taxon>
        <taxon>Triticodae</taxon>
        <taxon>Triticeae</taxon>
        <taxon>Hordeinae</taxon>
        <taxon>Hordeum</taxon>
    </lineage>
</organism>
<evidence type="ECO:0000256" key="7">
    <source>
        <dbReference type="ARBA" id="ARBA00023157"/>
    </source>
</evidence>
<evidence type="ECO:0000256" key="11">
    <source>
        <dbReference type="SAM" id="Phobius"/>
    </source>
</evidence>
<dbReference type="GO" id="GO:0006508">
    <property type="term" value="P:proteolysis"/>
    <property type="evidence" value="ECO:0007669"/>
    <property type="project" value="UniProtKB-KW"/>
</dbReference>
<dbReference type="FunFam" id="3.40.50.11320:FF:000001">
    <property type="entry name" value="Carboxypeptidase"/>
    <property type="match status" value="1"/>
</dbReference>
<keyword evidence="13" id="KW-1185">Reference proteome</keyword>
<dbReference type="PANTHER" id="PTHR11802:SF132">
    <property type="entry name" value="SERINE CARBOXYPEPTIDASE-LIKE 36-RELATED"/>
    <property type="match status" value="1"/>
</dbReference>
<dbReference type="GO" id="GO:0004185">
    <property type="term" value="F:serine-type carboxypeptidase activity"/>
    <property type="evidence" value="ECO:0000318"/>
    <property type="project" value="GO_Central"/>
</dbReference>
<keyword evidence="5 9" id="KW-0378">Hydrolase</keyword>
<evidence type="ECO:0000256" key="2">
    <source>
        <dbReference type="ARBA" id="ARBA00022645"/>
    </source>
</evidence>
<keyword evidence="11" id="KW-0472">Membrane</keyword>
<evidence type="ECO:0000256" key="8">
    <source>
        <dbReference type="ARBA" id="ARBA00023180"/>
    </source>
</evidence>
<keyword evidence="11" id="KW-0812">Transmembrane</keyword>
<dbReference type="Gramene" id="HORVU.MOREX.r3.2HG0117530.1">
    <property type="protein sequence ID" value="HORVU.MOREX.r3.2HG0117530.1"/>
    <property type="gene ID" value="HORVU.MOREX.r3.2HG0117530"/>
</dbReference>
<dbReference type="PANTHER" id="PTHR11802">
    <property type="entry name" value="SERINE PROTEASE FAMILY S10 SERINE CARBOXYPEPTIDASE"/>
    <property type="match status" value="1"/>
</dbReference>
<keyword evidence="6" id="KW-0865">Zymogen</keyword>
<proteinExistence type="inferred from homology"/>
<dbReference type="Pfam" id="PF00450">
    <property type="entry name" value="Peptidase_S10"/>
    <property type="match status" value="1"/>
</dbReference>
<accession>A0A8I7B2A7</accession>
<dbReference type="Gramene" id="HORVU.MOREX.r2.2HG0096570.1">
    <property type="protein sequence ID" value="HORVU.MOREX.r2.2HG0096570.1"/>
    <property type="gene ID" value="HORVU.MOREX.r2.2HG0096570"/>
</dbReference>
<keyword evidence="7" id="KW-1015">Disulfide bond</keyword>
<evidence type="ECO:0000256" key="4">
    <source>
        <dbReference type="ARBA" id="ARBA00022729"/>
    </source>
</evidence>
<dbReference type="PROSITE" id="PS00131">
    <property type="entry name" value="CARBOXYPEPT_SER_SER"/>
    <property type="match status" value="1"/>
</dbReference>
<reference evidence="13" key="1">
    <citation type="journal article" date="2012" name="Nature">
        <title>A physical, genetic and functional sequence assembly of the barley genome.</title>
        <authorList>
            <consortium name="The International Barley Genome Sequencing Consortium"/>
            <person name="Mayer K.F."/>
            <person name="Waugh R."/>
            <person name="Brown J.W."/>
            <person name="Schulman A."/>
            <person name="Langridge P."/>
            <person name="Platzer M."/>
            <person name="Fincher G.B."/>
            <person name="Muehlbauer G.J."/>
            <person name="Sato K."/>
            <person name="Close T.J."/>
            <person name="Wise R.P."/>
            <person name="Stein N."/>
        </authorList>
    </citation>
    <scope>NUCLEOTIDE SEQUENCE [LARGE SCALE GENOMIC DNA]</scope>
    <source>
        <strain evidence="13">cv. Morex</strain>
    </source>
</reference>
<sequence length="606" mass="65769">MPSGRMDGSNGWPILYRMRTVPPAGSYLSPFLPRRNSIGIPSPSDSRPINTRAERRRHPPSPVQSSPVQRARSDRPSDRAEPARAAQSRAMKCTVVALVLLVAVQCLVLGAGPAAAAKARRTRQGDYLNRLRGSPSSRASWESLAAVEEQTTTKAAGRPAPVAAAVEAGRKEADRVEALPGQPRGVDFAQYAGYVTVDAAAGRALFYYLAEAVGGNGDKPKPLLLWLNGGPGCSSLGYGAMEELGPFRVMSDGKTLYSNPYSWNHAANVLFLESPAGVGYSYSNTTADYGRSGDNGTAEDAYQFLANWLERFPEYKGREFYITGESYAGHYVPQLAHAILRHASPAINLKGIMIGNAVINDWTDSKGMYDFFWTHALISDETADGISKNCNFTAYGAGVASNALCDAASDEVGESLADIDIYNIYAPNCQSEKLVTPPIAPSIDNFDPCTDYYVEAYLNRPDVQKALHANVTRLDHPWSACSDVLTRWVDSAKTVLPIIQELMKNSIRVWVYSGDTDGRVPVTSSRLSVNQLQLPVAAKWRPWFSSTKGAGEVGGYIVQYKGDLSLVTVRGAGHEVPSYQPRRALVLVQNFLAGKALPDCKECEQD</sequence>
<keyword evidence="8" id="KW-0325">Glycoprotein</keyword>
<reference evidence="12" key="2">
    <citation type="submission" date="2020-10" db="EMBL/GenBank/DDBJ databases">
        <authorList>
            <person name="Scholz U."/>
            <person name="Mascher M."/>
            <person name="Fiebig A."/>
        </authorList>
    </citation>
    <scope>NUCLEOTIDE SEQUENCE [LARGE SCALE GENOMIC DNA]</scope>
    <source>
        <strain evidence="12">cv. Morex</strain>
    </source>
</reference>
<dbReference type="PROSITE" id="PS00560">
    <property type="entry name" value="CARBOXYPEPT_SER_HIS"/>
    <property type="match status" value="1"/>
</dbReference>
<dbReference type="InterPro" id="IPR029058">
    <property type="entry name" value="AB_hydrolase_fold"/>
</dbReference>
<name>A0A8I7B2A7_HORVV</name>
<evidence type="ECO:0000313" key="12">
    <source>
        <dbReference type="EnsemblPlants" id="HORVU.MOREX.r3.2HG0117530.1"/>
    </source>
</evidence>